<evidence type="ECO:0000313" key="1">
    <source>
        <dbReference type="EMBL" id="GDY49322.1"/>
    </source>
</evidence>
<dbReference type="Proteomes" id="UP000299290">
    <property type="component" value="Unassembled WGS sequence"/>
</dbReference>
<organism evidence="1 2">
    <name type="scientific">Streptomyces antimycoticus</name>
    <dbReference type="NCBI Taxonomy" id="68175"/>
    <lineage>
        <taxon>Bacteria</taxon>
        <taxon>Bacillati</taxon>
        <taxon>Actinomycetota</taxon>
        <taxon>Actinomycetes</taxon>
        <taxon>Kitasatosporales</taxon>
        <taxon>Streptomycetaceae</taxon>
        <taxon>Streptomyces</taxon>
        <taxon>Streptomyces violaceusniger group</taxon>
    </lineage>
</organism>
<sequence>MTYLKFLTDLIGAQALGDHLTVAVQNLIDREHLDRAEAYQQVTDRADAGDPAVIAATRQTWVRRPDVDPDEAPVRRLYILERTDTGVVVAYTDIDAAADSYDDGNACALPEQDLAFNDHSAGAELGLELLDLYQLEAWEPFEFLLPTVGALGNVRPQEWEKPS</sequence>
<keyword evidence="2" id="KW-1185">Reference proteome</keyword>
<comment type="caution">
    <text evidence="1">The sequence shown here is derived from an EMBL/GenBank/DDBJ whole genome shotgun (WGS) entry which is preliminary data.</text>
</comment>
<dbReference type="EMBL" id="BJHV01000003">
    <property type="protein sequence ID" value="GDY49322.1"/>
    <property type="molecule type" value="Genomic_DNA"/>
</dbReference>
<protein>
    <submittedName>
        <fullName evidence="1">Uncharacterized protein</fullName>
    </submittedName>
</protein>
<dbReference type="AlphaFoldDB" id="A0A4D4KLC0"/>
<gene>
    <name evidence="1" type="ORF">SANT12839_102040</name>
</gene>
<name>A0A4D4KLC0_9ACTN</name>
<accession>A0A4D4KLC0</accession>
<dbReference type="RefSeq" id="WP_137970649.1">
    <property type="nucleotide sequence ID" value="NZ_BJHV01000003.1"/>
</dbReference>
<reference evidence="1 2" key="1">
    <citation type="journal article" date="2020" name="Int. J. Syst. Evol. Microbiol.">
        <title>Reclassification of Streptomyces castelarensis and Streptomyces sporoclivatus as later heterotypic synonyms of Streptomyces antimycoticus.</title>
        <authorList>
            <person name="Komaki H."/>
            <person name="Tamura T."/>
        </authorList>
    </citation>
    <scope>NUCLEOTIDE SEQUENCE [LARGE SCALE GENOMIC DNA]</scope>
    <source>
        <strain evidence="1 2">NBRC 12839</strain>
    </source>
</reference>
<proteinExistence type="predicted"/>
<evidence type="ECO:0000313" key="2">
    <source>
        <dbReference type="Proteomes" id="UP000299290"/>
    </source>
</evidence>